<dbReference type="SUPFAM" id="SSF54523">
    <property type="entry name" value="Pili subunits"/>
    <property type="match status" value="1"/>
</dbReference>
<dbReference type="OrthoDB" id="255848at2"/>
<reference evidence="3 4" key="1">
    <citation type="submission" date="2019-02" db="EMBL/GenBank/DDBJ databases">
        <title>Deep-cultivation of Planctomycetes and their phenomic and genomic characterization uncovers novel biology.</title>
        <authorList>
            <person name="Wiegand S."/>
            <person name="Jogler M."/>
            <person name="Boedeker C."/>
            <person name="Pinto D."/>
            <person name="Vollmers J."/>
            <person name="Rivas-Marin E."/>
            <person name="Kohn T."/>
            <person name="Peeters S.H."/>
            <person name="Heuer A."/>
            <person name="Rast P."/>
            <person name="Oberbeckmann S."/>
            <person name="Bunk B."/>
            <person name="Jeske O."/>
            <person name="Meyerdierks A."/>
            <person name="Storesund J.E."/>
            <person name="Kallscheuer N."/>
            <person name="Luecker S."/>
            <person name="Lage O.M."/>
            <person name="Pohl T."/>
            <person name="Merkel B.J."/>
            <person name="Hornburger P."/>
            <person name="Mueller R.-W."/>
            <person name="Bruemmer F."/>
            <person name="Labrenz M."/>
            <person name="Spormann A.M."/>
            <person name="Op den Camp H."/>
            <person name="Overmann J."/>
            <person name="Amann R."/>
            <person name="Jetten M.S.M."/>
            <person name="Mascher T."/>
            <person name="Medema M.H."/>
            <person name="Devos D.P."/>
            <person name="Kaster A.-K."/>
            <person name="Ovreas L."/>
            <person name="Rohde M."/>
            <person name="Galperin M.Y."/>
            <person name="Jogler C."/>
        </authorList>
    </citation>
    <scope>NUCLEOTIDE SEQUENCE [LARGE SCALE GENOMIC DNA]</scope>
    <source>
        <strain evidence="3 4">Pla175</strain>
    </source>
</reference>
<dbReference type="PANTHER" id="PTHR30093:SF2">
    <property type="entry name" value="TYPE II SECRETION SYSTEM PROTEIN H"/>
    <property type="match status" value="1"/>
</dbReference>
<evidence type="ECO:0000256" key="1">
    <source>
        <dbReference type="SAM" id="MobiDB-lite"/>
    </source>
</evidence>
<dbReference type="Pfam" id="PF07596">
    <property type="entry name" value="SBP_bac_10"/>
    <property type="match status" value="1"/>
</dbReference>
<keyword evidence="4" id="KW-1185">Reference proteome</keyword>
<dbReference type="InterPro" id="IPR011453">
    <property type="entry name" value="DUF1559"/>
</dbReference>
<protein>
    <submittedName>
        <fullName evidence="3">Type II secretion system protein G</fullName>
    </submittedName>
</protein>
<dbReference type="NCBIfam" id="TIGR04294">
    <property type="entry name" value="pre_pil_HX9DG"/>
    <property type="match status" value="1"/>
</dbReference>
<dbReference type="KEGG" id="pnd:Pla175_19950"/>
<gene>
    <name evidence="3" type="primary">xcpT_6</name>
    <name evidence="3" type="ORF">Pla175_19950</name>
</gene>
<feature type="domain" description="DUF1559" evidence="2">
    <location>
        <begin position="36"/>
        <end position="337"/>
    </location>
</feature>
<accession>A0A518DAV6</accession>
<dbReference type="PANTHER" id="PTHR30093">
    <property type="entry name" value="GENERAL SECRETION PATHWAY PROTEIN G"/>
    <property type="match status" value="1"/>
</dbReference>
<dbReference type="NCBIfam" id="TIGR02532">
    <property type="entry name" value="IV_pilin_GFxxxE"/>
    <property type="match status" value="1"/>
</dbReference>
<dbReference type="InterPro" id="IPR027558">
    <property type="entry name" value="Pre_pil_HX9DG_C"/>
</dbReference>
<dbReference type="RefSeq" id="WP_145283722.1">
    <property type="nucleotide sequence ID" value="NZ_CP036291.1"/>
</dbReference>
<feature type="region of interest" description="Disordered" evidence="1">
    <location>
        <begin position="69"/>
        <end position="91"/>
    </location>
</feature>
<dbReference type="Gene3D" id="3.30.700.10">
    <property type="entry name" value="Glycoprotein, Type 4 Pilin"/>
    <property type="match status" value="1"/>
</dbReference>
<dbReference type="PROSITE" id="PS00409">
    <property type="entry name" value="PROKAR_NTER_METHYL"/>
    <property type="match status" value="1"/>
</dbReference>
<dbReference type="Proteomes" id="UP000317429">
    <property type="component" value="Chromosome"/>
</dbReference>
<dbReference type="EMBL" id="CP036291">
    <property type="protein sequence ID" value="QDU88615.1"/>
    <property type="molecule type" value="Genomic_DNA"/>
</dbReference>
<dbReference type="InterPro" id="IPR012902">
    <property type="entry name" value="N_methyl_site"/>
</dbReference>
<evidence type="ECO:0000259" key="2">
    <source>
        <dbReference type="Pfam" id="PF07596"/>
    </source>
</evidence>
<sequence>MRTAPTRSASGFTLVELLVVIAIIGLLIALLLPAVQAAREAARRTQCGSQLKQLGLALHNFEGAQRKLPPGYASLSRTTPPSPLRDPQTWDAPPGWGWTAYLLPYLEETATADQIDYDVPLWAPRHKPAILATIPTLLCPSDPGPKNPFLVVDAAGAPVTIAGTTVEVGRSNYVASHGQESCWGECGATPTTLVFTNIYTSQTKEITHNGDVSVVADGPFFRNSDVRFREVTDGLSKTIFLGEHAAELSDKTWVGVVPGGSTPPRFTTPENGADAAATLVLVHGGPSGGELDITGLPIIHPVNYPTYHVGQMYATHPGGGNVCLGDASTRFVSDDVDLILWAEMSSIAEEEVLEKEL</sequence>
<evidence type="ECO:0000313" key="4">
    <source>
        <dbReference type="Proteomes" id="UP000317429"/>
    </source>
</evidence>
<dbReference type="Pfam" id="PF07963">
    <property type="entry name" value="N_methyl"/>
    <property type="match status" value="1"/>
</dbReference>
<evidence type="ECO:0000313" key="3">
    <source>
        <dbReference type="EMBL" id="QDU88615.1"/>
    </source>
</evidence>
<dbReference type="AlphaFoldDB" id="A0A518DAV6"/>
<proteinExistence type="predicted"/>
<name>A0A518DAV6_9BACT</name>
<organism evidence="3 4">
    <name type="scientific">Pirellulimonas nuda</name>
    <dbReference type="NCBI Taxonomy" id="2528009"/>
    <lineage>
        <taxon>Bacteria</taxon>
        <taxon>Pseudomonadati</taxon>
        <taxon>Planctomycetota</taxon>
        <taxon>Planctomycetia</taxon>
        <taxon>Pirellulales</taxon>
        <taxon>Lacipirellulaceae</taxon>
        <taxon>Pirellulimonas</taxon>
    </lineage>
</organism>
<dbReference type="InterPro" id="IPR045584">
    <property type="entry name" value="Pilin-like"/>
</dbReference>